<dbReference type="VEuPathDB" id="FungiDB:EYZ11_000233"/>
<proteinExistence type="predicted"/>
<dbReference type="Proteomes" id="UP000308092">
    <property type="component" value="Unassembled WGS sequence"/>
</dbReference>
<sequence>MSHAPVFVTKNGKKAITEFLRPARRYEEVWIWAQYLRPACLDILPRRPAVTILSVLMICDNSTVVVKFTVYGTQNLVRSTMIALFLVSNIDDASPPETPPTRMSTADPAVTETTTATGTAITLSTFRRG</sequence>
<protein>
    <submittedName>
        <fullName evidence="1">Uncharacterized protein</fullName>
    </submittedName>
</protein>
<name>A0A4S3JXR5_9EURO</name>
<reference evidence="1 2" key="1">
    <citation type="submission" date="2019-03" db="EMBL/GenBank/DDBJ databases">
        <title>The genome sequence of a newly discovered highly antifungal drug resistant Aspergillus species, Aspergillus tanneri NIH 1004.</title>
        <authorList>
            <person name="Mounaud S."/>
            <person name="Singh I."/>
            <person name="Joardar V."/>
            <person name="Pakala S."/>
            <person name="Pakala S."/>
            <person name="Venepally P."/>
            <person name="Hoover J."/>
            <person name="Nierman W."/>
            <person name="Chung J."/>
            <person name="Losada L."/>
        </authorList>
    </citation>
    <scope>NUCLEOTIDE SEQUENCE [LARGE SCALE GENOMIC DNA]</scope>
    <source>
        <strain evidence="1 2">NIH1004</strain>
    </source>
</reference>
<keyword evidence="2" id="KW-1185">Reference proteome</keyword>
<evidence type="ECO:0000313" key="2">
    <source>
        <dbReference type="Proteomes" id="UP000308092"/>
    </source>
</evidence>
<gene>
    <name evidence="1" type="ORF">EYZ11_000233</name>
</gene>
<comment type="caution">
    <text evidence="1">The sequence shown here is derived from an EMBL/GenBank/DDBJ whole genome shotgun (WGS) entry which is preliminary data.</text>
</comment>
<accession>A0A4S3JXR5</accession>
<dbReference type="EMBL" id="SOSA01000003">
    <property type="protein sequence ID" value="THD00340.1"/>
    <property type="molecule type" value="Genomic_DNA"/>
</dbReference>
<dbReference type="AlphaFoldDB" id="A0A4S3JXR5"/>
<organism evidence="1 2">
    <name type="scientific">Aspergillus tanneri</name>
    <dbReference type="NCBI Taxonomy" id="1220188"/>
    <lineage>
        <taxon>Eukaryota</taxon>
        <taxon>Fungi</taxon>
        <taxon>Dikarya</taxon>
        <taxon>Ascomycota</taxon>
        <taxon>Pezizomycotina</taxon>
        <taxon>Eurotiomycetes</taxon>
        <taxon>Eurotiomycetidae</taxon>
        <taxon>Eurotiales</taxon>
        <taxon>Aspergillaceae</taxon>
        <taxon>Aspergillus</taxon>
        <taxon>Aspergillus subgen. Circumdati</taxon>
    </lineage>
</organism>
<evidence type="ECO:0000313" key="1">
    <source>
        <dbReference type="EMBL" id="THD00340.1"/>
    </source>
</evidence>